<organism evidence="3 4">
    <name type="scientific">Ceratodon purpureus</name>
    <name type="common">Fire moss</name>
    <name type="synonym">Dicranum purpureum</name>
    <dbReference type="NCBI Taxonomy" id="3225"/>
    <lineage>
        <taxon>Eukaryota</taxon>
        <taxon>Viridiplantae</taxon>
        <taxon>Streptophyta</taxon>
        <taxon>Embryophyta</taxon>
        <taxon>Bryophyta</taxon>
        <taxon>Bryophytina</taxon>
        <taxon>Bryopsida</taxon>
        <taxon>Dicranidae</taxon>
        <taxon>Pseudoditrichales</taxon>
        <taxon>Ditrichaceae</taxon>
        <taxon>Ceratodon</taxon>
    </lineage>
</organism>
<feature type="compositionally biased region" description="Basic and acidic residues" evidence="1">
    <location>
        <begin position="744"/>
        <end position="758"/>
    </location>
</feature>
<dbReference type="EMBL" id="CM026423">
    <property type="protein sequence ID" value="KAG0582115.1"/>
    <property type="molecule type" value="Genomic_DNA"/>
</dbReference>
<dbReference type="EMBL" id="CM026423">
    <property type="protein sequence ID" value="KAG0582116.1"/>
    <property type="molecule type" value="Genomic_DNA"/>
</dbReference>
<dbReference type="PANTHER" id="PTHR12210">
    <property type="entry name" value="DULLARD PROTEIN PHOSPHATASE"/>
    <property type="match status" value="1"/>
</dbReference>
<dbReference type="InterPro" id="IPR023214">
    <property type="entry name" value="HAD_sf"/>
</dbReference>
<evidence type="ECO:0000313" key="4">
    <source>
        <dbReference type="Proteomes" id="UP000822688"/>
    </source>
</evidence>
<dbReference type="InterPro" id="IPR050365">
    <property type="entry name" value="TIM50"/>
</dbReference>
<dbReference type="Pfam" id="PF03031">
    <property type="entry name" value="NIF"/>
    <property type="match status" value="1"/>
</dbReference>
<feature type="compositionally biased region" description="Basic and acidic residues" evidence="1">
    <location>
        <begin position="674"/>
        <end position="700"/>
    </location>
</feature>
<comment type="caution">
    <text evidence="3">The sequence shown here is derived from an EMBL/GenBank/DDBJ whole genome shotgun (WGS) entry which is preliminary data.</text>
</comment>
<reference evidence="3" key="1">
    <citation type="submission" date="2020-06" db="EMBL/GenBank/DDBJ databases">
        <title>WGS assembly of Ceratodon purpureus strain R40.</title>
        <authorList>
            <person name="Carey S.B."/>
            <person name="Jenkins J."/>
            <person name="Shu S."/>
            <person name="Lovell J.T."/>
            <person name="Sreedasyam A."/>
            <person name="Maumus F."/>
            <person name="Tiley G.P."/>
            <person name="Fernandez-Pozo N."/>
            <person name="Barry K."/>
            <person name="Chen C."/>
            <person name="Wang M."/>
            <person name="Lipzen A."/>
            <person name="Daum C."/>
            <person name="Saski C.A."/>
            <person name="Payton A.C."/>
            <person name="Mcbreen J.C."/>
            <person name="Conrad R.E."/>
            <person name="Kollar L.M."/>
            <person name="Olsson S."/>
            <person name="Huttunen S."/>
            <person name="Landis J.B."/>
            <person name="Wickett N.J."/>
            <person name="Johnson M.G."/>
            <person name="Rensing S.A."/>
            <person name="Grimwood J."/>
            <person name="Schmutz J."/>
            <person name="Mcdaniel S.F."/>
        </authorList>
    </citation>
    <scope>NUCLEOTIDE SEQUENCE</scope>
    <source>
        <strain evidence="3">R40</strain>
    </source>
</reference>
<dbReference type="InterPro" id="IPR004274">
    <property type="entry name" value="FCP1_dom"/>
</dbReference>
<feature type="region of interest" description="Disordered" evidence="1">
    <location>
        <begin position="320"/>
        <end position="476"/>
    </location>
</feature>
<feature type="region of interest" description="Disordered" evidence="1">
    <location>
        <begin position="1"/>
        <end position="31"/>
    </location>
</feature>
<evidence type="ECO:0000256" key="1">
    <source>
        <dbReference type="SAM" id="MobiDB-lite"/>
    </source>
</evidence>
<keyword evidence="4" id="KW-1185">Reference proteome</keyword>
<dbReference type="AlphaFoldDB" id="A0A8T0IH18"/>
<dbReference type="Gene3D" id="3.40.50.1000">
    <property type="entry name" value="HAD superfamily/HAD-like"/>
    <property type="match status" value="1"/>
</dbReference>
<dbReference type="SUPFAM" id="SSF56784">
    <property type="entry name" value="HAD-like"/>
    <property type="match status" value="1"/>
</dbReference>
<feature type="region of interest" description="Disordered" evidence="1">
    <location>
        <begin position="638"/>
        <end position="758"/>
    </location>
</feature>
<feature type="domain" description="FCP1 homology" evidence="2">
    <location>
        <begin position="67"/>
        <end position="241"/>
    </location>
</feature>
<dbReference type="PROSITE" id="PS50969">
    <property type="entry name" value="FCP1"/>
    <property type="match status" value="1"/>
</dbReference>
<sequence>MAESILGDVLEESIGGPALEEPLADAAMEAPSMDTVTEEPVVGIATEEEFSASAFSEEASAEDDTEVSSAKKLLVLDVNGLLVATYHKAQKMPGDLHPFKLGNFYVYERPGCSEFLDFCFKNFVVGVWSSAREHNVTNLVNHIFKDLKQELSFSWHQRHCTTTAVKHPDNEKKPIFLKELSKLWAEVNPGRFDQSNTLLIDDSPYKALKNPPHTAIFPQTYNGDEVDDNFLTELRSYLEGLRDAPDVQEYVRNNPIGEPGISSESPLWGYFAPILNEGAQELNLAAVAAVGNGATPAVVITQQVQEFASQLNPEEIELEDMEQPAKRRDLSPVAVAGHSSRREPRDETAEEIHWRRNAGNELENDRAHSRRNFERERERSPRMRTNHLDRRRFATSRERDTNEFVHHPRSNHIGDYNTRRDDRSRGSWHDRSGVRDTSLSRESFGRRSSEHDIGRALPSPGGRQFMTSGINIRDLPPPPVFSAQDSGRGLLPPPMLPPRTWENAERPALHYDSYGGRRHVLNLPMNAPIELPRNWEKPVIPARGREYDRRWEDSLSTSVERGYDRGWVRPISSGRGSEFDRRWEEPVSSGRGHEYDRRWEEPVSSARGSEYDRRWKEPVGSARVSEYDRRWKEPVSAGRERGYNSGWDTHASSSHGKEYDSRWGEPAPATNIGRGREYGTRWDEPVHSDYRKSDYERRWEPPLSSGNTRDYDSKWSKAPVSQYAPPPPRVEYSSQGYRNPSVDYKGRYPHADRNMAVAPRDDTRHYHWNAPNNYRR</sequence>
<dbReference type="InterPro" id="IPR036412">
    <property type="entry name" value="HAD-like_sf"/>
</dbReference>
<protein>
    <recommendedName>
        <fullName evidence="2">FCP1 homology domain-containing protein</fullName>
    </recommendedName>
</protein>
<feature type="compositionally biased region" description="Basic and acidic residues" evidence="1">
    <location>
        <begin position="443"/>
        <end position="454"/>
    </location>
</feature>
<gene>
    <name evidence="3" type="ORF">KC19_3G035500</name>
</gene>
<feature type="compositionally biased region" description="Basic and acidic residues" evidence="1">
    <location>
        <begin position="417"/>
        <end position="434"/>
    </location>
</feature>
<evidence type="ECO:0000313" key="3">
    <source>
        <dbReference type="EMBL" id="KAG0582117.1"/>
    </source>
</evidence>
<accession>A0A8T0IH18</accession>
<proteinExistence type="predicted"/>
<name>A0A8T0IH18_CERPU</name>
<evidence type="ECO:0000259" key="2">
    <source>
        <dbReference type="PROSITE" id="PS50969"/>
    </source>
</evidence>
<feature type="compositionally biased region" description="Basic and acidic residues" evidence="1">
    <location>
        <begin position="340"/>
        <end position="354"/>
    </location>
</feature>
<dbReference type="EMBL" id="CM026423">
    <property type="protein sequence ID" value="KAG0582118.1"/>
    <property type="molecule type" value="Genomic_DNA"/>
</dbReference>
<feature type="compositionally biased region" description="Basic and acidic residues" evidence="1">
    <location>
        <begin position="363"/>
        <end position="406"/>
    </location>
</feature>
<dbReference type="Proteomes" id="UP000822688">
    <property type="component" value="Chromosome 3"/>
</dbReference>
<dbReference type="SMART" id="SM00577">
    <property type="entry name" value="CPDc"/>
    <property type="match status" value="1"/>
</dbReference>
<dbReference type="EMBL" id="CM026423">
    <property type="protein sequence ID" value="KAG0582117.1"/>
    <property type="molecule type" value="Genomic_DNA"/>
</dbReference>